<gene>
    <name evidence="5" type="ORF">KSX_31520</name>
</gene>
<keyword evidence="1" id="KW-0805">Transcription regulation</keyword>
<dbReference type="SUPFAM" id="SSF46689">
    <property type="entry name" value="Homeodomain-like"/>
    <property type="match status" value="2"/>
</dbReference>
<dbReference type="InterPro" id="IPR014710">
    <property type="entry name" value="RmlC-like_jellyroll"/>
</dbReference>
<dbReference type="GO" id="GO:0043565">
    <property type="term" value="F:sequence-specific DNA binding"/>
    <property type="evidence" value="ECO:0007669"/>
    <property type="project" value="InterPro"/>
</dbReference>
<dbReference type="Proteomes" id="UP000612362">
    <property type="component" value="Unassembled WGS sequence"/>
</dbReference>
<keyword evidence="2" id="KW-0238">DNA-binding</keyword>
<evidence type="ECO:0000256" key="2">
    <source>
        <dbReference type="ARBA" id="ARBA00023125"/>
    </source>
</evidence>
<dbReference type="SUPFAM" id="SSF51215">
    <property type="entry name" value="Regulatory protein AraC"/>
    <property type="match status" value="1"/>
</dbReference>
<dbReference type="SMART" id="SM00342">
    <property type="entry name" value="HTH_ARAC"/>
    <property type="match status" value="1"/>
</dbReference>
<dbReference type="InterPro" id="IPR003313">
    <property type="entry name" value="AraC-bd"/>
</dbReference>
<dbReference type="InterPro" id="IPR037923">
    <property type="entry name" value="HTH-like"/>
</dbReference>
<name>A0A8J3I3X5_9CHLR</name>
<proteinExistence type="predicted"/>
<dbReference type="Pfam" id="PF02311">
    <property type="entry name" value="AraC_binding"/>
    <property type="match status" value="1"/>
</dbReference>
<feature type="domain" description="HTH araC/xylS-type" evidence="4">
    <location>
        <begin position="196"/>
        <end position="296"/>
    </location>
</feature>
<dbReference type="Pfam" id="PF12833">
    <property type="entry name" value="HTH_18"/>
    <property type="match status" value="1"/>
</dbReference>
<evidence type="ECO:0000313" key="5">
    <source>
        <dbReference type="EMBL" id="GHO44989.1"/>
    </source>
</evidence>
<accession>A0A8J3I3X5</accession>
<protein>
    <submittedName>
        <fullName evidence="5">AraC family transcriptional regulator</fullName>
    </submittedName>
</protein>
<organism evidence="5 6">
    <name type="scientific">Ktedonospora formicarum</name>
    <dbReference type="NCBI Taxonomy" id="2778364"/>
    <lineage>
        <taxon>Bacteria</taxon>
        <taxon>Bacillati</taxon>
        <taxon>Chloroflexota</taxon>
        <taxon>Ktedonobacteria</taxon>
        <taxon>Ktedonobacterales</taxon>
        <taxon>Ktedonobacteraceae</taxon>
        <taxon>Ktedonospora</taxon>
    </lineage>
</organism>
<sequence>MISRQHFADLAHLTFSVSLGNFQCEIVGWGFIEPRWWRNYMHTHSFFEVCYAYQGQGLFHFGGTNYTVRAGDVFIAKPGVAHEIISSTEDPLGIYFWSYTLCEQEEKGDGPISKIDALLRAYLTSPSVVSDHTPSMLRTLELLTEEGIHREPGYVQVVQGLVVKLLLDTARAIVDPGMLGGSPIPPAYSPEEIVTQTIKRYLSDNYARAITMRDLASQVHLSERHTARLFRKVTGDSIMHYLTQMRLMKASQLLRDRQATLSIKEIAQSCGYPDVRYFTTLFHQRTGLTPALFRQQGGVSGAALLTHTLVPGH</sequence>
<dbReference type="PROSITE" id="PS01124">
    <property type="entry name" value="HTH_ARAC_FAMILY_2"/>
    <property type="match status" value="1"/>
</dbReference>
<dbReference type="GO" id="GO:0003700">
    <property type="term" value="F:DNA-binding transcription factor activity"/>
    <property type="evidence" value="ECO:0007669"/>
    <property type="project" value="InterPro"/>
</dbReference>
<reference evidence="5" key="1">
    <citation type="submission" date="2020-10" db="EMBL/GenBank/DDBJ databases">
        <title>Taxonomic study of unclassified bacteria belonging to the class Ktedonobacteria.</title>
        <authorList>
            <person name="Yabe S."/>
            <person name="Wang C.M."/>
            <person name="Zheng Y."/>
            <person name="Sakai Y."/>
            <person name="Cavaletti L."/>
            <person name="Monciardini P."/>
            <person name="Donadio S."/>
        </authorList>
    </citation>
    <scope>NUCLEOTIDE SEQUENCE</scope>
    <source>
        <strain evidence="5">SOSP1-1</strain>
    </source>
</reference>
<dbReference type="Gene3D" id="2.60.120.10">
    <property type="entry name" value="Jelly Rolls"/>
    <property type="match status" value="1"/>
</dbReference>
<dbReference type="AlphaFoldDB" id="A0A8J3I3X5"/>
<keyword evidence="6" id="KW-1185">Reference proteome</keyword>
<dbReference type="Gene3D" id="1.10.10.60">
    <property type="entry name" value="Homeodomain-like"/>
    <property type="match status" value="2"/>
</dbReference>
<comment type="caution">
    <text evidence="5">The sequence shown here is derived from an EMBL/GenBank/DDBJ whole genome shotgun (WGS) entry which is preliminary data.</text>
</comment>
<dbReference type="EMBL" id="BNJF01000001">
    <property type="protein sequence ID" value="GHO44989.1"/>
    <property type="molecule type" value="Genomic_DNA"/>
</dbReference>
<dbReference type="InterPro" id="IPR009057">
    <property type="entry name" value="Homeodomain-like_sf"/>
</dbReference>
<evidence type="ECO:0000313" key="6">
    <source>
        <dbReference type="Proteomes" id="UP000612362"/>
    </source>
</evidence>
<dbReference type="PANTHER" id="PTHR43280:SF28">
    <property type="entry name" value="HTH-TYPE TRANSCRIPTIONAL ACTIVATOR RHAS"/>
    <property type="match status" value="1"/>
</dbReference>
<evidence type="ECO:0000259" key="4">
    <source>
        <dbReference type="PROSITE" id="PS01124"/>
    </source>
</evidence>
<dbReference type="PANTHER" id="PTHR43280">
    <property type="entry name" value="ARAC-FAMILY TRANSCRIPTIONAL REGULATOR"/>
    <property type="match status" value="1"/>
</dbReference>
<dbReference type="InterPro" id="IPR018060">
    <property type="entry name" value="HTH_AraC"/>
</dbReference>
<keyword evidence="3" id="KW-0804">Transcription</keyword>
<evidence type="ECO:0000256" key="3">
    <source>
        <dbReference type="ARBA" id="ARBA00023163"/>
    </source>
</evidence>
<evidence type="ECO:0000256" key="1">
    <source>
        <dbReference type="ARBA" id="ARBA00023015"/>
    </source>
</evidence>